<dbReference type="EC" id="3.2.2.n1" evidence="3"/>
<organism evidence="4 5">
    <name type="scientific">Fodinibius salipaludis</name>
    <dbReference type="NCBI Taxonomy" id="2032627"/>
    <lineage>
        <taxon>Bacteria</taxon>
        <taxon>Pseudomonadati</taxon>
        <taxon>Balneolota</taxon>
        <taxon>Balneolia</taxon>
        <taxon>Balneolales</taxon>
        <taxon>Balneolaceae</taxon>
        <taxon>Fodinibius</taxon>
    </lineage>
</organism>
<dbReference type="Gene3D" id="3.40.50.450">
    <property type="match status" value="1"/>
</dbReference>
<dbReference type="GO" id="GO:0005829">
    <property type="term" value="C:cytosol"/>
    <property type="evidence" value="ECO:0007669"/>
    <property type="project" value="TreeGrafter"/>
</dbReference>
<dbReference type="GO" id="GO:0008714">
    <property type="term" value="F:AMP nucleosidase activity"/>
    <property type="evidence" value="ECO:0007669"/>
    <property type="project" value="UniProtKB-EC"/>
</dbReference>
<evidence type="ECO:0000313" key="4">
    <source>
        <dbReference type="EMBL" id="PAU95736.1"/>
    </source>
</evidence>
<dbReference type="SUPFAM" id="SSF102405">
    <property type="entry name" value="MCP/YpsA-like"/>
    <property type="match status" value="1"/>
</dbReference>
<proteinExistence type="inferred from homology"/>
<dbReference type="NCBIfam" id="TIGR00730">
    <property type="entry name" value="Rossman fold protein, TIGR00730 family"/>
    <property type="match status" value="1"/>
</dbReference>
<dbReference type="Pfam" id="PF03641">
    <property type="entry name" value="Lysine_decarbox"/>
    <property type="match status" value="1"/>
</dbReference>
<dbReference type="GO" id="GO:0009691">
    <property type="term" value="P:cytokinin biosynthetic process"/>
    <property type="evidence" value="ECO:0007669"/>
    <property type="project" value="UniProtKB-UniRule"/>
</dbReference>
<evidence type="ECO:0000313" key="5">
    <source>
        <dbReference type="Proteomes" id="UP000218831"/>
    </source>
</evidence>
<dbReference type="InterPro" id="IPR031100">
    <property type="entry name" value="LOG_fam"/>
</dbReference>
<accession>A0A2A2GDL0</accession>
<dbReference type="EMBL" id="NSKE01000001">
    <property type="protein sequence ID" value="PAU95736.1"/>
    <property type="molecule type" value="Genomic_DNA"/>
</dbReference>
<comment type="catalytic activity">
    <reaction evidence="1">
        <text>AMP + H2O = D-ribose 5-phosphate + adenine</text>
        <dbReference type="Rhea" id="RHEA:20129"/>
        <dbReference type="ChEBI" id="CHEBI:15377"/>
        <dbReference type="ChEBI" id="CHEBI:16708"/>
        <dbReference type="ChEBI" id="CHEBI:78346"/>
        <dbReference type="ChEBI" id="CHEBI:456215"/>
        <dbReference type="EC" id="3.2.2.4"/>
    </reaction>
</comment>
<name>A0A2A2GDL0_9BACT</name>
<dbReference type="PANTHER" id="PTHR31223:SF70">
    <property type="entry name" value="LOG FAMILY PROTEIN YJL055W"/>
    <property type="match status" value="1"/>
</dbReference>
<comment type="similarity">
    <text evidence="2 3">Belongs to the LOG family.</text>
</comment>
<gene>
    <name evidence="4" type="ORF">CK503_01360</name>
</gene>
<evidence type="ECO:0000256" key="1">
    <source>
        <dbReference type="ARBA" id="ARBA00000274"/>
    </source>
</evidence>
<sequence>MSFKNRVCVYCGSKTGNNSSFIPQTKALGHALASNEIGLVYGGGSVGLMNEIANATLSRGGQVHGVIPQHLYDMEVAHKNLTALHITDTMHERKAMMAELSDAFIALPGGFGTFEELMEAITWLQLGIHEKTVIIFNIDGYYDKLIEFIDEAVKNKFITKDNRTLLKTGNTIEECLNHLPFYDSN</sequence>
<dbReference type="RefSeq" id="WP_095604981.1">
    <property type="nucleotide sequence ID" value="NZ_NSKE01000001.1"/>
</dbReference>
<dbReference type="InterPro" id="IPR005269">
    <property type="entry name" value="LOG"/>
</dbReference>
<evidence type="ECO:0000256" key="2">
    <source>
        <dbReference type="ARBA" id="ARBA00006763"/>
    </source>
</evidence>
<dbReference type="AlphaFoldDB" id="A0A2A2GDL0"/>
<dbReference type="OrthoDB" id="9801098at2"/>
<reference evidence="4 5" key="1">
    <citation type="submission" date="2017-08" db="EMBL/GenBank/DDBJ databases">
        <title>Aliifodinibius alkalisoli sp. nov., isolated from saline alkaline soil.</title>
        <authorList>
            <person name="Liu D."/>
            <person name="Zhang G."/>
        </authorList>
    </citation>
    <scope>NUCLEOTIDE SEQUENCE [LARGE SCALE GENOMIC DNA]</scope>
    <source>
        <strain evidence="4 5">WN023</strain>
    </source>
</reference>
<keyword evidence="3" id="KW-0378">Hydrolase</keyword>
<dbReference type="PANTHER" id="PTHR31223">
    <property type="entry name" value="LOG FAMILY PROTEIN YJL055W"/>
    <property type="match status" value="1"/>
</dbReference>
<comment type="caution">
    <text evidence="4">The sequence shown here is derived from an EMBL/GenBank/DDBJ whole genome shotgun (WGS) entry which is preliminary data.</text>
</comment>
<protein>
    <recommendedName>
        <fullName evidence="3">Cytokinin riboside 5'-monophosphate phosphoribohydrolase</fullName>
        <ecNumber evidence="3">3.2.2.n1</ecNumber>
    </recommendedName>
</protein>
<dbReference type="Proteomes" id="UP000218831">
    <property type="component" value="Unassembled WGS sequence"/>
</dbReference>
<evidence type="ECO:0000256" key="3">
    <source>
        <dbReference type="RuleBase" id="RU363015"/>
    </source>
</evidence>
<keyword evidence="5" id="KW-1185">Reference proteome</keyword>
<keyword evidence="3" id="KW-0203">Cytokinin biosynthesis</keyword>